<feature type="domain" description="RecJ OB" evidence="8">
    <location>
        <begin position="455"/>
        <end position="561"/>
    </location>
</feature>
<dbReference type="Gene3D" id="3.10.310.30">
    <property type="match status" value="1"/>
</dbReference>
<evidence type="ECO:0000256" key="5">
    <source>
        <dbReference type="ARBA" id="ARBA00022839"/>
    </source>
</evidence>
<dbReference type="GO" id="GO:0008409">
    <property type="term" value="F:5'-3' exonuclease activity"/>
    <property type="evidence" value="ECO:0007669"/>
    <property type="project" value="InterPro"/>
</dbReference>
<organism evidence="9 10">
    <name type="scientific">Desulfovibrio ferrophilus</name>
    <dbReference type="NCBI Taxonomy" id="241368"/>
    <lineage>
        <taxon>Bacteria</taxon>
        <taxon>Pseudomonadati</taxon>
        <taxon>Thermodesulfobacteriota</taxon>
        <taxon>Desulfovibrionia</taxon>
        <taxon>Desulfovibrionales</taxon>
        <taxon>Desulfovibrionaceae</taxon>
        <taxon>Desulfovibrio</taxon>
    </lineage>
</organism>
<keyword evidence="5 9" id="KW-0269">Exonuclease</keyword>
<name>A0A2Z6AV78_9BACT</name>
<keyword evidence="10" id="KW-1185">Reference proteome</keyword>
<dbReference type="OrthoDB" id="9809852at2"/>
<evidence type="ECO:0000259" key="8">
    <source>
        <dbReference type="Pfam" id="PF17768"/>
    </source>
</evidence>
<dbReference type="SUPFAM" id="SSF64182">
    <property type="entry name" value="DHH phosphoesterases"/>
    <property type="match status" value="1"/>
</dbReference>
<feature type="domain" description="DHHA1" evidence="7">
    <location>
        <begin position="354"/>
        <end position="440"/>
    </location>
</feature>
<dbReference type="RefSeq" id="WP_126376099.1">
    <property type="nucleotide sequence ID" value="NZ_AP017378.1"/>
</dbReference>
<dbReference type="Pfam" id="PF02272">
    <property type="entry name" value="DHHA1"/>
    <property type="match status" value="1"/>
</dbReference>
<evidence type="ECO:0000313" key="10">
    <source>
        <dbReference type="Proteomes" id="UP000269883"/>
    </source>
</evidence>
<feature type="domain" description="DDH" evidence="6">
    <location>
        <begin position="82"/>
        <end position="230"/>
    </location>
</feature>
<proteinExistence type="inferred from homology"/>
<dbReference type="InterPro" id="IPR051673">
    <property type="entry name" value="SSDNA_exonuclease_RecJ"/>
</dbReference>
<dbReference type="GO" id="GO:0006310">
    <property type="term" value="P:DNA recombination"/>
    <property type="evidence" value="ECO:0007669"/>
    <property type="project" value="InterPro"/>
</dbReference>
<protein>
    <recommendedName>
        <fullName evidence="2">Single-stranded-DNA-specific exonuclease RecJ</fullName>
    </recommendedName>
</protein>
<accession>A0A2Z6AV78</accession>
<dbReference type="AlphaFoldDB" id="A0A2Z6AV78"/>
<dbReference type="InterPro" id="IPR003156">
    <property type="entry name" value="DHHA1_dom"/>
</dbReference>
<dbReference type="GO" id="GO:0003676">
    <property type="term" value="F:nucleic acid binding"/>
    <property type="evidence" value="ECO:0007669"/>
    <property type="project" value="InterPro"/>
</dbReference>
<evidence type="ECO:0000256" key="3">
    <source>
        <dbReference type="ARBA" id="ARBA00022722"/>
    </source>
</evidence>
<evidence type="ECO:0000256" key="1">
    <source>
        <dbReference type="ARBA" id="ARBA00005915"/>
    </source>
</evidence>
<dbReference type="Pfam" id="PF17768">
    <property type="entry name" value="RecJ_OB"/>
    <property type="match status" value="1"/>
</dbReference>
<sequence length="567" mass="60937">MNRIWTERPGSDAPTDIDSWAQRLEISPLIARLLWQRGLTTPSEMDVFLSPGLRNLAAPETLPGLSDAAQVLAEGLNEGKQFCVWGDYDVDGVTSTALVTSFMNARGIKASHHIPNRLEHGYGMNLDGIEQLAAQGVKLLLTVDCGITSHEEIARANELGITVVVSDHHLPGEKGLPPASAVTNPRLGDCPCPDLAGVGVAFLLMAAVNRLLPGQAVDMRQYLDLVALGTIADVVRLTGQNRILVKNGLLLVTEASRPGIAALKEASGYAPSAALGAGQVGFGLAPRINASGRLGDAEAAFKLLLAPDYETARPFAQQLDALNADRRGQEDTILKEAKKQAEGQLDNLGLVLHAPGWHPGVIGIVASRIVEAYYRPTLILAEEGDLLKGSGRSTREFDLHAGLTSCADLLAGFGGHKQAAGMSLEKSNLDALRTAFHQAVLDQCGDKPLTATLFIDGELPFSDIDFDLLKELEMLQPFGPGNAEPVFSSPPVKVTDRRTFGKDHVKLKLTDEVSGMTLNAKAWRQAEAIGPDIRGKQIRIAYTPKIDRYQGMATIDLLIKDWKVERS</sequence>
<dbReference type="InterPro" id="IPR041122">
    <property type="entry name" value="RecJ_OB"/>
</dbReference>
<dbReference type="InterPro" id="IPR001667">
    <property type="entry name" value="DDH_dom"/>
</dbReference>
<reference evidence="9 10" key="1">
    <citation type="journal article" date="2018" name="Sci. Adv.">
        <title>Multi-heme cytochromes provide a pathway for survival in energy-limited environments.</title>
        <authorList>
            <person name="Deng X."/>
            <person name="Dohmae N."/>
            <person name="Nealson K.H."/>
            <person name="Hashimoto K."/>
            <person name="Okamoto A."/>
        </authorList>
    </citation>
    <scope>NUCLEOTIDE SEQUENCE [LARGE SCALE GENOMIC DNA]</scope>
    <source>
        <strain evidence="9 10">IS5</strain>
    </source>
</reference>
<evidence type="ECO:0000256" key="2">
    <source>
        <dbReference type="ARBA" id="ARBA00019841"/>
    </source>
</evidence>
<keyword evidence="3" id="KW-0540">Nuclease</keyword>
<dbReference type="Pfam" id="PF01368">
    <property type="entry name" value="DHH"/>
    <property type="match status" value="1"/>
</dbReference>
<evidence type="ECO:0000256" key="4">
    <source>
        <dbReference type="ARBA" id="ARBA00022801"/>
    </source>
</evidence>
<keyword evidence="4" id="KW-0378">Hydrolase</keyword>
<dbReference type="KEGG" id="dfl:DFE_0423"/>
<dbReference type="Proteomes" id="UP000269883">
    <property type="component" value="Chromosome"/>
</dbReference>
<evidence type="ECO:0000313" key="9">
    <source>
        <dbReference type="EMBL" id="BBD07149.1"/>
    </source>
</evidence>
<evidence type="ECO:0000259" key="6">
    <source>
        <dbReference type="Pfam" id="PF01368"/>
    </source>
</evidence>
<dbReference type="GO" id="GO:0006281">
    <property type="term" value="P:DNA repair"/>
    <property type="evidence" value="ECO:0007669"/>
    <property type="project" value="InterPro"/>
</dbReference>
<dbReference type="Gene3D" id="3.90.1640.30">
    <property type="match status" value="1"/>
</dbReference>
<dbReference type="InterPro" id="IPR004610">
    <property type="entry name" value="RecJ"/>
</dbReference>
<dbReference type="InterPro" id="IPR038763">
    <property type="entry name" value="DHH_sf"/>
</dbReference>
<evidence type="ECO:0000259" key="7">
    <source>
        <dbReference type="Pfam" id="PF02272"/>
    </source>
</evidence>
<gene>
    <name evidence="9" type="ORF">DFE_0423</name>
</gene>
<dbReference type="NCBIfam" id="TIGR00644">
    <property type="entry name" value="recJ"/>
    <property type="match status" value="1"/>
</dbReference>
<dbReference type="EMBL" id="AP017378">
    <property type="protein sequence ID" value="BBD07149.1"/>
    <property type="molecule type" value="Genomic_DNA"/>
</dbReference>
<comment type="similarity">
    <text evidence="1">Belongs to the RecJ family.</text>
</comment>
<dbReference type="PANTHER" id="PTHR30255:SF2">
    <property type="entry name" value="SINGLE-STRANDED-DNA-SPECIFIC EXONUCLEASE RECJ"/>
    <property type="match status" value="1"/>
</dbReference>
<dbReference type="PANTHER" id="PTHR30255">
    <property type="entry name" value="SINGLE-STRANDED-DNA-SPECIFIC EXONUCLEASE RECJ"/>
    <property type="match status" value="1"/>
</dbReference>